<dbReference type="CDD" id="cd02570">
    <property type="entry name" value="PseudoU_synth_EcTruA"/>
    <property type="match status" value="1"/>
</dbReference>
<dbReference type="InterPro" id="IPR001406">
    <property type="entry name" value="PsdUridine_synth_TruA"/>
</dbReference>
<dbReference type="PANTHER" id="PTHR11142:SF0">
    <property type="entry name" value="TRNA PSEUDOURIDINE SYNTHASE-LIKE 1"/>
    <property type="match status" value="1"/>
</dbReference>
<dbReference type="HAMAP" id="MF_00171">
    <property type="entry name" value="TruA"/>
    <property type="match status" value="1"/>
</dbReference>
<dbReference type="GO" id="GO:0031119">
    <property type="term" value="P:tRNA pseudouridine synthesis"/>
    <property type="evidence" value="ECO:0007669"/>
    <property type="project" value="UniProtKB-UniRule"/>
</dbReference>
<dbReference type="KEGG" id="dgi:Desgi_0398"/>
<dbReference type="SUPFAM" id="SSF55120">
    <property type="entry name" value="Pseudouridine synthase"/>
    <property type="match status" value="1"/>
</dbReference>
<dbReference type="GO" id="GO:0003723">
    <property type="term" value="F:RNA binding"/>
    <property type="evidence" value="ECO:0007669"/>
    <property type="project" value="InterPro"/>
</dbReference>
<keyword evidence="2 4" id="KW-0819">tRNA processing</keyword>
<comment type="function">
    <text evidence="4">Formation of pseudouridine at positions 38, 39 and 40 in the anticodon stem and loop of transfer RNAs.</text>
</comment>
<gene>
    <name evidence="4" type="primary">truA</name>
    <name evidence="9" type="ORF">Desgi_0398</name>
</gene>
<dbReference type="EC" id="5.4.99.12" evidence="4"/>
<proteinExistence type="inferred from homology"/>
<name>R4KK16_9FIRM</name>
<evidence type="ECO:0000256" key="1">
    <source>
        <dbReference type="ARBA" id="ARBA00009375"/>
    </source>
</evidence>
<evidence type="ECO:0000313" key="9">
    <source>
        <dbReference type="EMBL" id="AGK99975.1"/>
    </source>
</evidence>
<comment type="catalytic activity">
    <reaction evidence="4 7">
        <text>uridine(38/39/40) in tRNA = pseudouridine(38/39/40) in tRNA</text>
        <dbReference type="Rhea" id="RHEA:22376"/>
        <dbReference type="Rhea" id="RHEA-COMP:10085"/>
        <dbReference type="Rhea" id="RHEA-COMP:10087"/>
        <dbReference type="ChEBI" id="CHEBI:65314"/>
        <dbReference type="ChEBI" id="CHEBI:65315"/>
        <dbReference type="EC" id="5.4.99.12"/>
    </reaction>
</comment>
<organism evidence="9 10">
    <name type="scientific">Desulfoscipio gibsoniae DSM 7213</name>
    <dbReference type="NCBI Taxonomy" id="767817"/>
    <lineage>
        <taxon>Bacteria</taxon>
        <taxon>Bacillati</taxon>
        <taxon>Bacillota</taxon>
        <taxon>Clostridia</taxon>
        <taxon>Eubacteriales</taxon>
        <taxon>Desulfallaceae</taxon>
        <taxon>Desulfoscipio</taxon>
    </lineage>
</organism>
<evidence type="ECO:0000256" key="3">
    <source>
        <dbReference type="ARBA" id="ARBA00023235"/>
    </source>
</evidence>
<comment type="caution">
    <text evidence="4">Lacks conserved residue(s) required for the propagation of feature annotation.</text>
</comment>
<dbReference type="AlphaFoldDB" id="R4KK16"/>
<dbReference type="Gene3D" id="3.30.70.660">
    <property type="entry name" value="Pseudouridine synthase I, catalytic domain, C-terminal subdomain"/>
    <property type="match status" value="1"/>
</dbReference>
<evidence type="ECO:0000256" key="6">
    <source>
        <dbReference type="PIRSR" id="PIRSR001430-2"/>
    </source>
</evidence>
<feature type="domain" description="Pseudouridine synthase I TruA alpha/beta" evidence="8">
    <location>
        <begin position="146"/>
        <end position="247"/>
    </location>
</feature>
<dbReference type="OrthoDB" id="9811823at2"/>
<dbReference type="InterPro" id="IPR020103">
    <property type="entry name" value="PsdUridine_synth_cat_dom_sf"/>
</dbReference>
<dbReference type="PIRSF" id="PIRSF001430">
    <property type="entry name" value="tRNA_psdUrid_synth"/>
    <property type="match status" value="1"/>
</dbReference>
<evidence type="ECO:0000256" key="2">
    <source>
        <dbReference type="ARBA" id="ARBA00022694"/>
    </source>
</evidence>
<dbReference type="HOGENOM" id="CLU_014673_0_1_9"/>
<dbReference type="FunFam" id="3.30.70.580:FF:000001">
    <property type="entry name" value="tRNA pseudouridine synthase A"/>
    <property type="match status" value="1"/>
</dbReference>
<dbReference type="EMBL" id="CP003273">
    <property type="protein sequence ID" value="AGK99975.1"/>
    <property type="molecule type" value="Genomic_DNA"/>
</dbReference>
<feature type="active site" description="Nucleophile" evidence="4 5">
    <location>
        <position position="54"/>
    </location>
</feature>
<accession>R4KK16</accession>
<dbReference type="InterPro" id="IPR020097">
    <property type="entry name" value="PsdUridine_synth_TruA_a/b_dom"/>
</dbReference>
<dbReference type="NCBIfam" id="TIGR00071">
    <property type="entry name" value="hisT_truA"/>
    <property type="match status" value="1"/>
</dbReference>
<keyword evidence="10" id="KW-1185">Reference proteome</keyword>
<dbReference type="GO" id="GO:0160147">
    <property type="term" value="F:tRNA pseudouridine(38-40) synthase activity"/>
    <property type="evidence" value="ECO:0007669"/>
    <property type="project" value="UniProtKB-EC"/>
</dbReference>
<dbReference type="RefSeq" id="WP_006522839.1">
    <property type="nucleotide sequence ID" value="NC_021184.1"/>
</dbReference>
<dbReference type="eggNOG" id="COG0101">
    <property type="taxonomic scope" value="Bacteria"/>
</dbReference>
<comment type="similarity">
    <text evidence="1 4 7">Belongs to the tRNA pseudouridine synthase TruA family.</text>
</comment>
<sequence length="247" mass="27436">MRNVKLTVAYDGTNYHGFQEQRGTGLATVQEVLELCLGRLAGRRVQVTGAGRTDAGVHALGQVVNFDAAGWPIPVERIPLAMNGLLPGDVVVTEAREVGQDFHARFSARAKIYRYTIWNNRIPSPFNRLYSSFWPVPLNDEAMSQACDHLLGRHDFKCFQASGATVKTTVRTLYRAEVIREGTLVHFVFKGDGFLYNMVRIMTGTLLQVGMGKASPDSIRNLLESRQRAQAGPTMPPQGLCLEHVEY</sequence>
<reference evidence="9 10" key="1">
    <citation type="submission" date="2012-01" db="EMBL/GenBank/DDBJ databases">
        <title>Complete sequence of Desulfotomaculum gibsoniae DSM 7213.</title>
        <authorList>
            <consortium name="US DOE Joint Genome Institute"/>
            <person name="Lucas S."/>
            <person name="Han J."/>
            <person name="Lapidus A."/>
            <person name="Cheng J.-F."/>
            <person name="Goodwin L."/>
            <person name="Pitluck S."/>
            <person name="Peters L."/>
            <person name="Ovchinnikova G."/>
            <person name="Teshima H."/>
            <person name="Detter J.C."/>
            <person name="Han C."/>
            <person name="Tapia R."/>
            <person name="Land M."/>
            <person name="Hauser L."/>
            <person name="Kyrpides N."/>
            <person name="Ivanova N."/>
            <person name="Pagani I."/>
            <person name="Parshina S."/>
            <person name="Plugge C."/>
            <person name="Muyzer G."/>
            <person name="Kuever J."/>
            <person name="Ivanova A."/>
            <person name="Nazina T."/>
            <person name="Klenk H.-P."/>
            <person name="Brambilla E."/>
            <person name="Spring S."/>
            <person name="Stams A.F."/>
            <person name="Woyke T."/>
        </authorList>
    </citation>
    <scope>NUCLEOTIDE SEQUENCE [LARGE SCALE GENOMIC DNA]</scope>
    <source>
        <strain evidence="9 10">DSM 7213</strain>
    </source>
</reference>
<feature type="domain" description="Pseudouridine synthase I TruA alpha/beta" evidence="8">
    <location>
        <begin position="8"/>
        <end position="106"/>
    </location>
</feature>
<dbReference type="InterPro" id="IPR020094">
    <property type="entry name" value="TruA/RsuA/RluB/E/F_N"/>
</dbReference>
<evidence type="ECO:0000256" key="4">
    <source>
        <dbReference type="HAMAP-Rule" id="MF_00171"/>
    </source>
</evidence>
<dbReference type="STRING" id="767817.Desgi_0398"/>
<dbReference type="PANTHER" id="PTHR11142">
    <property type="entry name" value="PSEUDOURIDYLATE SYNTHASE"/>
    <property type="match status" value="1"/>
</dbReference>
<dbReference type="Gene3D" id="3.30.70.580">
    <property type="entry name" value="Pseudouridine synthase I, catalytic domain, N-terminal subdomain"/>
    <property type="match status" value="1"/>
</dbReference>
<dbReference type="InterPro" id="IPR020095">
    <property type="entry name" value="PsdUridine_synth_TruA_C"/>
</dbReference>
<keyword evidence="3 4" id="KW-0413">Isomerase</keyword>
<evidence type="ECO:0000259" key="8">
    <source>
        <dbReference type="Pfam" id="PF01416"/>
    </source>
</evidence>
<comment type="subunit">
    <text evidence="4">Homodimer.</text>
</comment>
<dbReference type="Pfam" id="PF01416">
    <property type="entry name" value="PseudoU_synth_1"/>
    <property type="match status" value="2"/>
</dbReference>
<protein>
    <recommendedName>
        <fullName evidence="4">tRNA pseudouridine synthase A</fullName>
        <ecNumber evidence="4">5.4.99.12</ecNumber>
    </recommendedName>
    <alternativeName>
        <fullName evidence="4">tRNA pseudouridine(38-40) synthase</fullName>
    </alternativeName>
    <alternativeName>
        <fullName evidence="4">tRNA pseudouridylate synthase I</fullName>
    </alternativeName>
    <alternativeName>
        <fullName evidence="4">tRNA-uridine isomerase I</fullName>
    </alternativeName>
</protein>
<dbReference type="Proteomes" id="UP000013520">
    <property type="component" value="Chromosome"/>
</dbReference>
<feature type="binding site" evidence="4 6">
    <location>
        <position position="113"/>
    </location>
    <ligand>
        <name>substrate</name>
    </ligand>
</feature>
<evidence type="ECO:0000256" key="7">
    <source>
        <dbReference type="RuleBase" id="RU003792"/>
    </source>
</evidence>
<evidence type="ECO:0000256" key="5">
    <source>
        <dbReference type="PIRSR" id="PIRSR001430-1"/>
    </source>
</evidence>
<evidence type="ECO:0000313" key="10">
    <source>
        <dbReference type="Proteomes" id="UP000013520"/>
    </source>
</evidence>